<evidence type="ECO:0000313" key="3">
    <source>
        <dbReference type="Proteomes" id="UP000305234"/>
    </source>
</evidence>
<dbReference type="AlphaFoldDB" id="A0A4U2BWE1"/>
<reference evidence="3 4" key="1">
    <citation type="submission" date="2019-04" db="EMBL/GenBank/DDBJ databases">
        <title>A reverse ecology approach based on a biological definition of microbial populations.</title>
        <authorList>
            <person name="Arevalo P."/>
            <person name="Vaninsberghe D."/>
            <person name="Elsherbini J."/>
            <person name="Gore J."/>
            <person name="Polz M."/>
        </authorList>
    </citation>
    <scope>NUCLEOTIDE SEQUENCE [LARGE SCALE GENOMIC DNA]</scope>
    <source>
        <strain evidence="1 3">10N.261.46.E4</strain>
        <strain evidence="2 4">10N.261.46.F4</strain>
    </source>
</reference>
<protein>
    <recommendedName>
        <fullName evidence="5">DUF3265 domain-containing protein</fullName>
    </recommendedName>
</protein>
<organism evidence="2 4">
    <name type="scientific">Vibrio kanaloae</name>
    <dbReference type="NCBI Taxonomy" id="170673"/>
    <lineage>
        <taxon>Bacteria</taxon>
        <taxon>Pseudomonadati</taxon>
        <taxon>Pseudomonadota</taxon>
        <taxon>Gammaproteobacteria</taxon>
        <taxon>Vibrionales</taxon>
        <taxon>Vibrionaceae</taxon>
        <taxon>Vibrio</taxon>
    </lineage>
</organism>
<dbReference type="Proteomes" id="UP000305234">
    <property type="component" value="Unassembled WGS sequence"/>
</dbReference>
<proteinExistence type="predicted"/>
<sequence>MPNSVQASLNLHHTKHLRQTPNAWHFRFALNLVFTAQWFRFGGWRCSLLNTTLILWRIYGSSYYSTACLRIPKSVLFEARR</sequence>
<comment type="caution">
    <text evidence="2">The sequence shown here is derived from an EMBL/GenBank/DDBJ whole genome shotgun (WGS) entry which is preliminary data.</text>
</comment>
<accession>A0A4U2BWE1</accession>
<dbReference type="Proteomes" id="UP000307574">
    <property type="component" value="Unassembled WGS sequence"/>
</dbReference>
<evidence type="ECO:0000313" key="1">
    <source>
        <dbReference type="EMBL" id="TKF25482.1"/>
    </source>
</evidence>
<dbReference type="EMBL" id="SYUV01000022">
    <property type="protein sequence ID" value="TKF33247.1"/>
    <property type="molecule type" value="Genomic_DNA"/>
</dbReference>
<evidence type="ECO:0000313" key="2">
    <source>
        <dbReference type="EMBL" id="TKF33247.1"/>
    </source>
</evidence>
<evidence type="ECO:0000313" key="4">
    <source>
        <dbReference type="Proteomes" id="UP000307574"/>
    </source>
</evidence>
<name>A0A4U2BWE1_9VIBR</name>
<evidence type="ECO:0008006" key="5">
    <source>
        <dbReference type="Google" id="ProtNLM"/>
    </source>
</evidence>
<gene>
    <name evidence="2" type="ORF">FCV50_07705</name>
    <name evidence="1" type="ORF">FCV52_11760</name>
</gene>
<dbReference type="EMBL" id="SYUW01000030">
    <property type="protein sequence ID" value="TKF25482.1"/>
    <property type="molecule type" value="Genomic_DNA"/>
</dbReference>